<keyword evidence="5" id="KW-1185">Reference proteome</keyword>
<dbReference type="EMBL" id="BMPE01000003">
    <property type="protein sequence ID" value="GGK99131.1"/>
    <property type="molecule type" value="Genomic_DNA"/>
</dbReference>
<dbReference type="PANTHER" id="PTHR33744">
    <property type="entry name" value="CARBOHYDRATE DIACID REGULATOR"/>
    <property type="match status" value="1"/>
</dbReference>
<dbReference type="InterPro" id="IPR041522">
    <property type="entry name" value="CdaR_GGDEF"/>
</dbReference>
<dbReference type="Gene3D" id="1.10.10.2840">
    <property type="entry name" value="PucR C-terminal helix-turn-helix domain"/>
    <property type="match status" value="1"/>
</dbReference>
<protein>
    <recommendedName>
        <fullName evidence="6">Transcriptional regulator, PucR family</fullName>
    </recommendedName>
</protein>
<organism evidence="4 5">
    <name type="scientific">Deinococcus radiotolerans</name>
    <dbReference type="NCBI Taxonomy" id="1309407"/>
    <lineage>
        <taxon>Bacteria</taxon>
        <taxon>Thermotogati</taxon>
        <taxon>Deinococcota</taxon>
        <taxon>Deinococci</taxon>
        <taxon>Deinococcales</taxon>
        <taxon>Deinococcaceae</taxon>
        <taxon>Deinococcus</taxon>
    </lineage>
</organism>
<dbReference type="PANTHER" id="PTHR33744:SF1">
    <property type="entry name" value="DNA-BINDING TRANSCRIPTIONAL ACTIVATOR ADER"/>
    <property type="match status" value="1"/>
</dbReference>
<dbReference type="InterPro" id="IPR025736">
    <property type="entry name" value="PucR_C-HTH_dom"/>
</dbReference>
<sequence length="397" mass="41767">MSLTALRAALGLHPHGGEELLPDAEAAVRVLPGVPVGDVRAAFARLQAQALRPHLPDLRALLDSAQRALGHPQPEAALARWLAGVTGGEVTVRASWGDVVAHAGLAPDGAVSTEVPLAFERRPVGTLHLRAEPGWADLAALIAELLRLARLQAAAAGAARRRVGERQFEALLSGDAAHLPPGEAFMVAALRLDGPSPRSARAREARTAQLDVLCSVGEGFFYRRGVPCLTAVRVEGDGDVAAWLWPAGDGSGAPGLHDALLNATTASFRLGVSRPHASPASAAEALREAVQALTRAPGRGAATFTQPDPLRPLLDSPERAAHAADWQARLRAGDPDGKLAATLRAYLGHVGSLAALAQELNLHLNTLRYRLRRAEELLGGQLSDPAFLTRTYLAFQT</sequence>
<evidence type="ECO:0000256" key="1">
    <source>
        <dbReference type="ARBA" id="ARBA00006754"/>
    </source>
</evidence>
<evidence type="ECO:0008006" key="6">
    <source>
        <dbReference type="Google" id="ProtNLM"/>
    </source>
</evidence>
<evidence type="ECO:0000259" key="3">
    <source>
        <dbReference type="Pfam" id="PF17853"/>
    </source>
</evidence>
<reference evidence="5" key="1">
    <citation type="journal article" date="2019" name="Int. J. Syst. Evol. Microbiol.">
        <title>The Global Catalogue of Microorganisms (GCM) 10K type strain sequencing project: providing services to taxonomists for standard genome sequencing and annotation.</title>
        <authorList>
            <consortium name="The Broad Institute Genomics Platform"/>
            <consortium name="The Broad Institute Genome Sequencing Center for Infectious Disease"/>
            <person name="Wu L."/>
            <person name="Ma J."/>
        </authorList>
    </citation>
    <scope>NUCLEOTIDE SEQUENCE [LARGE SCALE GENOMIC DNA]</scope>
    <source>
        <strain evidence="5">JCM 19173</strain>
    </source>
</reference>
<evidence type="ECO:0000313" key="5">
    <source>
        <dbReference type="Proteomes" id="UP000604341"/>
    </source>
</evidence>
<dbReference type="Pfam" id="PF17853">
    <property type="entry name" value="GGDEF_2"/>
    <property type="match status" value="1"/>
</dbReference>
<evidence type="ECO:0000313" key="4">
    <source>
        <dbReference type="EMBL" id="GGK99131.1"/>
    </source>
</evidence>
<dbReference type="Proteomes" id="UP000604341">
    <property type="component" value="Unassembled WGS sequence"/>
</dbReference>
<dbReference type="Pfam" id="PF13556">
    <property type="entry name" value="HTH_30"/>
    <property type="match status" value="1"/>
</dbReference>
<dbReference type="InterPro" id="IPR042070">
    <property type="entry name" value="PucR_C-HTH_sf"/>
</dbReference>
<dbReference type="RefSeq" id="WP_189068548.1">
    <property type="nucleotide sequence ID" value="NZ_BMPE01000003.1"/>
</dbReference>
<comment type="similarity">
    <text evidence="1">Belongs to the CdaR family.</text>
</comment>
<proteinExistence type="inferred from homology"/>
<comment type="caution">
    <text evidence="4">The sequence shown here is derived from an EMBL/GenBank/DDBJ whole genome shotgun (WGS) entry which is preliminary data.</text>
</comment>
<accession>A0ABQ2FHH0</accession>
<feature type="domain" description="CdaR GGDEF-like" evidence="3">
    <location>
        <begin position="174"/>
        <end position="293"/>
    </location>
</feature>
<evidence type="ECO:0000259" key="2">
    <source>
        <dbReference type="Pfam" id="PF13556"/>
    </source>
</evidence>
<gene>
    <name evidence="4" type="ORF">GCM10010844_16690</name>
</gene>
<name>A0ABQ2FHH0_9DEIO</name>
<dbReference type="InterPro" id="IPR051448">
    <property type="entry name" value="CdaR-like_regulators"/>
</dbReference>
<feature type="domain" description="PucR C-terminal helix-turn-helix" evidence="2">
    <location>
        <begin position="339"/>
        <end position="396"/>
    </location>
</feature>